<dbReference type="Gene3D" id="1.10.10.10">
    <property type="entry name" value="Winged helix-like DNA-binding domain superfamily/Winged helix DNA-binding domain"/>
    <property type="match status" value="1"/>
</dbReference>
<dbReference type="InterPro" id="IPR041614">
    <property type="entry name" value="DprA_WH"/>
</dbReference>
<dbReference type="Pfam" id="PF17782">
    <property type="entry name" value="WHD_DprA"/>
    <property type="match status" value="1"/>
</dbReference>
<dbReference type="AlphaFoldDB" id="A0A645E7M5"/>
<dbReference type="InterPro" id="IPR036388">
    <property type="entry name" value="WH-like_DNA-bd_sf"/>
</dbReference>
<comment type="caution">
    <text evidence="3">The sequence shown here is derived from an EMBL/GenBank/DDBJ whole genome shotgun (WGS) entry which is preliminary data.</text>
</comment>
<sequence>MRRRSAGRSAIIPPKFTAPASSEDESEAAAEESIPQERVEKQKPDPRPSLLALDDEERAFVLALSYDPVPIDTLVTDIRTVKKVLSLATSLEIKGFVTRYPGNRIGLKAE</sequence>
<evidence type="ECO:0000256" key="1">
    <source>
        <dbReference type="SAM" id="MobiDB-lite"/>
    </source>
</evidence>
<gene>
    <name evidence="3" type="ORF">SDC9_144401</name>
</gene>
<feature type="region of interest" description="Disordered" evidence="1">
    <location>
        <begin position="1"/>
        <end position="50"/>
    </location>
</feature>
<organism evidence="3">
    <name type="scientific">bioreactor metagenome</name>
    <dbReference type="NCBI Taxonomy" id="1076179"/>
    <lineage>
        <taxon>unclassified sequences</taxon>
        <taxon>metagenomes</taxon>
        <taxon>ecological metagenomes</taxon>
    </lineage>
</organism>
<feature type="compositionally biased region" description="Basic and acidic residues" evidence="1">
    <location>
        <begin position="35"/>
        <end position="46"/>
    </location>
</feature>
<accession>A0A645E7M5</accession>
<protein>
    <recommendedName>
        <fullName evidence="2">DprA winged helix domain-containing protein</fullName>
    </recommendedName>
</protein>
<proteinExistence type="predicted"/>
<evidence type="ECO:0000313" key="3">
    <source>
        <dbReference type="EMBL" id="MPM97228.1"/>
    </source>
</evidence>
<feature type="domain" description="DprA winged helix" evidence="2">
    <location>
        <begin position="45"/>
        <end position="103"/>
    </location>
</feature>
<name>A0A645E7M5_9ZZZZ</name>
<reference evidence="3" key="1">
    <citation type="submission" date="2019-08" db="EMBL/GenBank/DDBJ databases">
        <authorList>
            <person name="Kucharzyk K."/>
            <person name="Murdoch R.W."/>
            <person name="Higgins S."/>
            <person name="Loffler F."/>
        </authorList>
    </citation>
    <scope>NUCLEOTIDE SEQUENCE</scope>
</reference>
<dbReference type="EMBL" id="VSSQ01043535">
    <property type="protein sequence ID" value="MPM97228.1"/>
    <property type="molecule type" value="Genomic_DNA"/>
</dbReference>
<evidence type="ECO:0000259" key="2">
    <source>
        <dbReference type="Pfam" id="PF17782"/>
    </source>
</evidence>